<evidence type="ECO:0000313" key="2">
    <source>
        <dbReference type="Proteomes" id="UP000001600"/>
    </source>
</evidence>
<gene>
    <name evidence="1" type="ordered locus">Arad_2311</name>
</gene>
<accession>B9JF42</accession>
<organism evidence="1 2">
    <name type="scientific">Rhizobium rhizogenes (strain K84 / ATCC BAA-868)</name>
    <name type="common">Agrobacterium radiobacter</name>
    <dbReference type="NCBI Taxonomy" id="311403"/>
    <lineage>
        <taxon>Bacteria</taxon>
        <taxon>Pseudomonadati</taxon>
        <taxon>Pseudomonadota</taxon>
        <taxon>Alphaproteobacteria</taxon>
        <taxon>Hyphomicrobiales</taxon>
        <taxon>Rhizobiaceae</taxon>
        <taxon>Rhizobium/Agrobacterium group</taxon>
        <taxon>Rhizobium</taxon>
    </lineage>
</organism>
<name>B9JF42_RHIR8</name>
<proteinExistence type="predicted"/>
<reference evidence="1 2" key="1">
    <citation type="journal article" date="2009" name="J. Bacteriol.">
        <title>Genome sequences of three Agrobacterium biovars help elucidate the evolution of multichromosome genomes in bacteria.</title>
        <authorList>
            <person name="Slater S.C."/>
            <person name="Goldman B.S."/>
            <person name="Goodner B."/>
            <person name="Setubal J.C."/>
            <person name="Farrand S.K."/>
            <person name="Nester E.W."/>
            <person name="Burr T.J."/>
            <person name="Banta L."/>
            <person name="Dickerman A.W."/>
            <person name="Paulsen I."/>
            <person name="Otten L."/>
            <person name="Suen G."/>
            <person name="Welch R."/>
            <person name="Almeida N.F."/>
            <person name="Arnold F."/>
            <person name="Burton O.T."/>
            <person name="Du Z."/>
            <person name="Ewing A."/>
            <person name="Godsy E."/>
            <person name="Heisel S."/>
            <person name="Houmiel K.L."/>
            <person name="Jhaveri J."/>
            <person name="Lu J."/>
            <person name="Miller N.M."/>
            <person name="Norton S."/>
            <person name="Chen Q."/>
            <person name="Phoolcharoen W."/>
            <person name="Ohlin V."/>
            <person name="Ondrusek D."/>
            <person name="Pride N."/>
            <person name="Stricklin S.L."/>
            <person name="Sun J."/>
            <person name="Wheeler C."/>
            <person name="Wilson L."/>
            <person name="Zhu H."/>
            <person name="Wood D.W."/>
        </authorList>
    </citation>
    <scope>NUCLEOTIDE SEQUENCE [LARGE SCALE GENOMIC DNA]</scope>
    <source>
        <strain evidence="2">K84 / ATCC BAA-868</strain>
    </source>
</reference>
<dbReference type="Proteomes" id="UP000001600">
    <property type="component" value="Chromosome 1"/>
</dbReference>
<protein>
    <submittedName>
        <fullName evidence="1">Uncharacterized protein</fullName>
    </submittedName>
</protein>
<dbReference type="AlphaFoldDB" id="B9JF42"/>
<dbReference type="HOGENOM" id="CLU_2244232_0_0_5"/>
<evidence type="ECO:0000313" key="1">
    <source>
        <dbReference type="EMBL" id="ACM26532.1"/>
    </source>
</evidence>
<dbReference type="STRING" id="311403.Arad_2311"/>
<dbReference type="KEGG" id="ara:Arad_2311"/>
<dbReference type="EMBL" id="CP000628">
    <property type="protein sequence ID" value="ACM26532.1"/>
    <property type="molecule type" value="Genomic_DNA"/>
</dbReference>
<sequence length="104" mass="11849">MPIGIPNIEISNLHNDPSSPRLWWAEVKLNFDETIEEYAVSHWVTLKVRVTADETVTVQELRENLFQKAVAQLRQAVLVVEGKTAQQLLDAAHQSYLDEDRAIP</sequence>